<comment type="caution">
    <text evidence="3">The sequence shown here is derived from an EMBL/GenBank/DDBJ whole genome shotgun (WGS) entry which is preliminary data.</text>
</comment>
<evidence type="ECO:0000313" key="4">
    <source>
        <dbReference type="Proteomes" id="UP000077262"/>
    </source>
</evidence>
<dbReference type="InterPro" id="IPR012373">
    <property type="entry name" value="Ferrdict_sens_TM"/>
</dbReference>
<feature type="region of interest" description="Disordered" evidence="1">
    <location>
        <begin position="108"/>
        <end position="133"/>
    </location>
</feature>
<dbReference type="Gene3D" id="2.60.120.1440">
    <property type="match status" value="1"/>
</dbReference>
<reference evidence="3 4" key="1">
    <citation type="submission" date="2016-02" db="EMBL/GenBank/DDBJ databases">
        <authorList>
            <person name="Wen L."/>
            <person name="He K."/>
            <person name="Yang H."/>
        </authorList>
    </citation>
    <scope>NUCLEOTIDE SEQUENCE [LARGE SCALE GENOMIC DNA]</scope>
    <source>
        <strain evidence="3 4">CD09_2</strain>
    </source>
</reference>
<proteinExistence type="predicted"/>
<name>A0A177JUW4_SPHYA</name>
<dbReference type="Proteomes" id="UP000077262">
    <property type="component" value="Unassembled WGS sequence"/>
</dbReference>
<dbReference type="PANTHER" id="PTHR30273:SF2">
    <property type="entry name" value="PROTEIN FECR"/>
    <property type="match status" value="1"/>
</dbReference>
<evidence type="ECO:0000313" key="3">
    <source>
        <dbReference type="EMBL" id="OAH44677.1"/>
    </source>
</evidence>
<gene>
    <name evidence="3" type="ORF">AX777_20630</name>
</gene>
<dbReference type="PIRSF" id="PIRSF018266">
    <property type="entry name" value="FecR"/>
    <property type="match status" value="1"/>
</dbReference>
<feature type="domain" description="FecR protein" evidence="2">
    <location>
        <begin position="132"/>
        <end position="223"/>
    </location>
</feature>
<dbReference type="Pfam" id="PF04773">
    <property type="entry name" value="FecR"/>
    <property type="match status" value="1"/>
</dbReference>
<feature type="compositionally biased region" description="Polar residues" evidence="1">
    <location>
        <begin position="116"/>
        <end position="132"/>
    </location>
</feature>
<dbReference type="AlphaFoldDB" id="A0A177JUW4"/>
<evidence type="ECO:0000256" key="1">
    <source>
        <dbReference type="SAM" id="MobiDB-lite"/>
    </source>
</evidence>
<dbReference type="GO" id="GO:0016989">
    <property type="term" value="F:sigma factor antagonist activity"/>
    <property type="evidence" value="ECO:0007669"/>
    <property type="project" value="TreeGrafter"/>
</dbReference>
<dbReference type="InterPro" id="IPR006860">
    <property type="entry name" value="FecR"/>
</dbReference>
<sequence length="351" mass="37401">MSPAEGAAHWTVLQDTRALTRSETTEFETWLEVPANADALRRAHSAMSLFDSASAGSDPNLRALRQAALDATPPRQFPFRLAGGGLAAASITALVVFAGVFQTSSPPGHVAPRSIAASSTPAVEPSNQTPTEYASGVGERRMVHLDDGTAITLNTRSRIQVAYTKDRRLVRLLRGQALFEVAHQPLRPFVVEAADRQVTALGTIFEVRLEPGSVNVLLVRGRVVVDRIPNANSQFVAATQPAILKPGEQFVAELGAPQKVATVDVTRQLLWRDGFVEFDNVSLGNAVAELNRYTNKPITLSGDGVSALHISGVYKTGAPDQFVDAVQGILPVTAKPTADGGLALSLVEKTK</sequence>
<accession>A0A177JUW4</accession>
<dbReference type="EMBL" id="LSTR01000028">
    <property type="protein sequence ID" value="OAH44677.1"/>
    <property type="molecule type" value="Genomic_DNA"/>
</dbReference>
<protein>
    <recommendedName>
        <fullName evidence="2">FecR protein domain-containing protein</fullName>
    </recommendedName>
</protein>
<dbReference type="PANTHER" id="PTHR30273">
    <property type="entry name" value="PERIPLASMIC SIGNAL SENSOR AND SIGMA FACTOR ACTIVATOR FECR-RELATED"/>
    <property type="match status" value="1"/>
</dbReference>
<organism evidence="3 4">
    <name type="scientific">Sphingobium yanoikuyae</name>
    <name type="common">Sphingomonas yanoikuyae</name>
    <dbReference type="NCBI Taxonomy" id="13690"/>
    <lineage>
        <taxon>Bacteria</taxon>
        <taxon>Pseudomonadati</taxon>
        <taxon>Pseudomonadota</taxon>
        <taxon>Alphaproteobacteria</taxon>
        <taxon>Sphingomonadales</taxon>
        <taxon>Sphingomonadaceae</taxon>
        <taxon>Sphingobium</taxon>
    </lineage>
</organism>
<evidence type="ECO:0000259" key="2">
    <source>
        <dbReference type="Pfam" id="PF04773"/>
    </source>
</evidence>